<evidence type="ECO:0000313" key="6">
    <source>
        <dbReference type="Proteomes" id="UP000012960"/>
    </source>
</evidence>
<keyword evidence="6" id="KW-1185">Reference proteome</keyword>
<dbReference type="PANTHER" id="PTHR16517">
    <property type="entry name" value="TUBBY-RELATED"/>
    <property type="match status" value="1"/>
</dbReference>
<sequence length="431" mass="48464">MWRERIGGRQQLLRNHGGSLHVGHKLGSLAKLADFYVLFFSDPSPQDSEHCQTCSFLPWRALLFPLRGSSARNPPPPERAEGEEEQEEEGVEVAAGAGAEEEERWSTILPELLGDILRRVESSDRQWPLRKSLVSCACVCRRWRQVTTGVVGPPRETGTITFAASLRQPGPRDLPIQCYIKRNKNNNTFCLYLSLTHTFMDKGKFLLAAQRFRHRAHVEYIISLNADDMSQRSNAYVGKLRSDFLGLNFKIYDSQPPFDGAEPLTNRVSRRFASKQISPQVPAGNFEIGQASYKFNLLKTRGPRRMLCTLQCPAENSRKVHQKIPRADASGSDAGSVVLKNKVPRWHDHLKCWCLNFHGRVTVASVKNFQLVASSNPNRAGDGAVDVYEPVLLQFGKVGDDMFTMDYREPLSAFQAFAICLTSFGTKFACE</sequence>
<dbReference type="Pfam" id="PF01167">
    <property type="entry name" value="Tub"/>
    <property type="match status" value="1"/>
</dbReference>
<dbReference type="Gramene" id="Ma07_t13750.1">
    <property type="protein sequence ID" value="Ma07_p13750.1"/>
    <property type="gene ID" value="Ma07_g13750"/>
</dbReference>
<dbReference type="InterPro" id="IPR000007">
    <property type="entry name" value="Tubby_C"/>
</dbReference>
<evidence type="ECO:0000256" key="1">
    <source>
        <dbReference type="ARBA" id="ARBA00007129"/>
    </source>
</evidence>
<dbReference type="SUPFAM" id="SSF54518">
    <property type="entry name" value="Tubby C-terminal domain-like"/>
    <property type="match status" value="1"/>
</dbReference>
<dbReference type="PANTHER" id="PTHR16517:SF50">
    <property type="entry name" value="TUBBY-LIKE F-BOX PROTEIN 7"/>
    <property type="match status" value="1"/>
</dbReference>
<comment type="similarity">
    <text evidence="1 2">Belongs to the TUB family.</text>
</comment>
<evidence type="ECO:0000256" key="2">
    <source>
        <dbReference type="RuleBase" id="RU361125"/>
    </source>
</evidence>
<dbReference type="InterPro" id="IPR025659">
    <property type="entry name" value="Tubby-like_C"/>
</dbReference>
<reference evidence="5" key="1">
    <citation type="submission" date="2021-05" db="UniProtKB">
        <authorList>
            <consortium name="EnsemblPlants"/>
        </authorList>
    </citation>
    <scope>IDENTIFICATION</scope>
    <source>
        <strain evidence="5">subsp. malaccensis</strain>
    </source>
</reference>
<name>A0A804JVI7_MUSAM</name>
<dbReference type="Gene3D" id="3.20.90.10">
    <property type="entry name" value="Tubby Protein, Chain A"/>
    <property type="match status" value="1"/>
</dbReference>
<proteinExistence type="inferred from homology"/>
<evidence type="ECO:0000313" key="5">
    <source>
        <dbReference type="EnsemblPlants" id="Ma07_p13750.1"/>
    </source>
</evidence>
<dbReference type="InterPro" id="IPR036047">
    <property type="entry name" value="F-box-like_dom_sf"/>
</dbReference>
<dbReference type="AlphaFoldDB" id="A0A804JVI7"/>
<dbReference type="PRINTS" id="PR01573">
    <property type="entry name" value="SUPERTUBBY"/>
</dbReference>
<organism evidence="5 6">
    <name type="scientific">Musa acuminata subsp. malaccensis</name>
    <name type="common">Wild banana</name>
    <name type="synonym">Musa malaccensis</name>
    <dbReference type="NCBI Taxonomy" id="214687"/>
    <lineage>
        <taxon>Eukaryota</taxon>
        <taxon>Viridiplantae</taxon>
        <taxon>Streptophyta</taxon>
        <taxon>Embryophyta</taxon>
        <taxon>Tracheophyta</taxon>
        <taxon>Spermatophyta</taxon>
        <taxon>Magnoliopsida</taxon>
        <taxon>Liliopsida</taxon>
        <taxon>Zingiberales</taxon>
        <taxon>Musaceae</taxon>
        <taxon>Musa</taxon>
    </lineage>
</organism>
<protein>
    <recommendedName>
        <fullName evidence="2">Tubby-like F-box protein</fullName>
    </recommendedName>
</protein>
<dbReference type="SUPFAM" id="SSF81383">
    <property type="entry name" value="F-box domain"/>
    <property type="match status" value="1"/>
</dbReference>
<dbReference type="PROSITE" id="PS01201">
    <property type="entry name" value="TUB_2"/>
    <property type="match status" value="1"/>
</dbReference>
<feature type="compositionally biased region" description="Acidic residues" evidence="3">
    <location>
        <begin position="81"/>
        <end position="90"/>
    </location>
</feature>
<dbReference type="InParanoid" id="A0A804JVI7"/>
<dbReference type="PROSITE" id="PS01200">
    <property type="entry name" value="TUB_1"/>
    <property type="match status" value="1"/>
</dbReference>
<evidence type="ECO:0000259" key="4">
    <source>
        <dbReference type="Pfam" id="PF01167"/>
    </source>
</evidence>
<feature type="region of interest" description="Disordered" evidence="3">
    <location>
        <begin position="68"/>
        <end position="90"/>
    </location>
</feature>
<feature type="domain" description="Tubby C-terminal" evidence="4">
    <location>
        <begin position="166"/>
        <end position="426"/>
    </location>
</feature>
<dbReference type="InterPro" id="IPR018066">
    <property type="entry name" value="Tubby_C_CS"/>
</dbReference>
<dbReference type="OMA" id="MWRERIG"/>
<dbReference type="EnsemblPlants" id="Ma07_t13750.1">
    <property type="protein sequence ID" value="Ma07_p13750.1"/>
    <property type="gene ID" value="Ma07_g13750"/>
</dbReference>
<accession>A0A804JVI7</accession>
<dbReference type="Proteomes" id="UP000012960">
    <property type="component" value="Unplaced"/>
</dbReference>
<evidence type="ECO:0000256" key="3">
    <source>
        <dbReference type="SAM" id="MobiDB-lite"/>
    </source>
</evidence>